<dbReference type="AlphaFoldDB" id="A0AAD7T2B6"/>
<feature type="compositionally biased region" description="Basic and acidic residues" evidence="1">
    <location>
        <begin position="1"/>
        <end position="14"/>
    </location>
</feature>
<dbReference type="EMBL" id="JAINUG010000017">
    <property type="protein sequence ID" value="KAJ8413124.1"/>
    <property type="molecule type" value="Genomic_DNA"/>
</dbReference>
<evidence type="ECO:0000256" key="1">
    <source>
        <dbReference type="SAM" id="MobiDB-lite"/>
    </source>
</evidence>
<feature type="compositionally biased region" description="Basic residues" evidence="1">
    <location>
        <begin position="31"/>
        <end position="41"/>
    </location>
</feature>
<keyword evidence="3" id="KW-1185">Reference proteome</keyword>
<gene>
    <name evidence="2" type="ORF">AAFF_G00107060</name>
</gene>
<evidence type="ECO:0000313" key="2">
    <source>
        <dbReference type="EMBL" id="KAJ8413124.1"/>
    </source>
</evidence>
<reference evidence="2" key="1">
    <citation type="journal article" date="2023" name="Science">
        <title>Genome structures resolve the early diversification of teleost fishes.</title>
        <authorList>
            <person name="Parey E."/>
            <person name="Louis A."/>
            <person name="Montfort J."/>
            <person name="Bouchez O."/>
            <person name="Roques C."/>
            <person name="Iampietro C."/>
            <person name="Lluch J."/>
            <person name="Castinel A."/>
            <person name="Donnadieu C."/>
            <person name="Desvignes T."/>
            <person name="Floi Bucao C."/>
            <person name="Jouanno E."/>
            <person name="Wen M."/>
            <person name="Mejri S."/>
            <person name="Dirks R."/>
            <person name="Jansen H."/>
            <person name="Henkel C."/>
            <person name="Chen W.J."/>
            <person name="Zahm M."/>
            <person name="Cabau C."/>
            <person name="Klopp C."/>
            <person name="Thompson A.W."/>
            <person name="Robinson-Rechavi M."/>
            <person name="Braasch I."/>
            <person name="Lecointre G."/>
            <person name="Bobe J."/>
            <person name="Postlethwait J.H."/>
            <person name="Berthelot C."/>
            <person name="Roest Crollius H."/>
            <person name="Guiguen Y."/>
        </authorList>
    </citation>
    <scope>NUCLEOTIDE SEQUENCE</scope>
    <source>
        <strain evidence="2">NC1722</strain>
    </source>
</reference>
<feature type="region of interest" description="Disordered" evidence="1">
    <location>
        <begin position="1"/>
        <end position="46"/>
    </location>
</feature>
<evidence type="ECO:0000313" key="3">
    <source>
        <dbReference type="Proteomes" id="UP001221898"/>
    </source>
</evidence>
<name>A0AAD7T2B6_9TELE</name>
<sequence length="94" mass="10313">MRCFHNGDGRRDRVPTGYARRSRSAADIVRPTHRAQRRRMSHVPEAHRCSSVGVETVSRAFCNEEQSYVSSTGAAAVQREGFAFASSLTGTEAG</sequence>
<accession>A0AAD7T2B6</accession>
<dbReference type="Proteomes" id="UP001221898">
    <property type="component" value="Unassembled WGS sequence"/>
</dbReference>
<proteinExistence type="predicted"/>
<comment type="caution">
    <text evidence="2">The sequence shown here is derived from an EMBL/GenBank/DDBJ whole genome shotgun (WGS) entry which is preliminary data.</text>
</comment>
<organism evidence="2 3">
    <name type="scientific">Aldrovandia affinis</name>
    <dbReference type="NCBI Taxonomy" id="143900"/>
    <lineage>
        <taxon>Eukaryota</taxon>
        <taxon>Metazoa</taxon>
        <taxon>Chordata</taxon>
        <taxon>Craniata</taxon>
        <taxon>Vertebrata</taxon>
        <taxon>Euteleostomi</taxon>
        <taxon>Actinopterygii</taxon>
        <taxon>Neopterygii</taxon>
        <taxon>Teleostei</taxon>
        <taxon>Notacanthiformes</taxon>
        <taxon>Halosauridae</taxon>
        <taxon>Aldrovandia</taxon>
    </lineage>
</organism>
<protein>
    <submittedName>
        <fullName evidence="2">Uncharacterized protein</fullName>
    </submittedName>
</protein>